<dbReference type="AlphaFoldDB" id="A0A0C9Z2F0"/>
<name>A0A0C9Z2F0_9AGAM</name>
<dbReference type="OrthoDB" id="37659at2759"/>
<dbReference type="EMBL" id="KN833728">
    <property type="protein sequence ID" value="KIK23221.1"/>
    <property type="molecule type" value="Genomic_DNA"/>
</dbReference>
<dbReference type="PANTHER" id="PTHR44196">
    <property type="entry name" value="DEHYDROGENASE/REDUCTASE SDR FAMILY MEMBER 7B"/>
    <property type="match status" value="1"/>
</dbReference>
<gene>
    <name evidence="3" type="ORF">PISMIDRAFT_64006</name>
</gene>
<feature type="non-terminal residue" evidence="3">
    <location>
        <position position="291"/>
    </location>
</feature>
<evidence type="ECO:0000313" key="4">
    <source>
        <dbReference type="Proteomes" id="UP000054018"/>
    </source>
</evidence>
<dbReference type="InterPro" id="IPR002347">
    <property type="entry name" value="SDR_fam"/>
</dbReference>
<dbReference type="Gene3D" id="3.40.50.720">
    <property type="entry name" value="NAD(P)-binding Rossmann-like Domain"/>
    <property type="match status" value="1"/>
</dbReference>
<keyword evidence="2" id="KW-0560">Oxidoreductase</keyword>
<dbReference type="GO" id="GO:0016491">
    <property type="term" value="F:oxidoreductase activity"/>
    <property type="evidence" value="ECO:0007669"/>
    <property type="project" value="UniProtKB-KW"/>
</dbReference>
<dbReference type="PANTHER" id="PTHR44196:SF1">
    <property type="entry name" value="DEHYDROGENASE_REDUCTASE SDR FAMILY MEMBER 7B"/>
    <property type="match status" value="1"/>
</dbReference>
<reference evidence="3 4" key="1">
    <citation type="submission" date="2014-04" db="EMBL/GenBank/DDBJ databases">
        <authorList>
            <consortium name="DOE Joint Genome Institute"/>
            <person name="Kuo A."/>
            <person name="Kohler A."/>
            <person name="Costa M.D."/>
            <person name="Nagy L.G."/>
            <person name="Floudas D."/>
            <person name="Copeland A."/>
            <person name="Barry K.W."/>
            <person name="Cichocki N."/>
            <person name="Veneault-Fourrey C."/>
            <person name="LaButti K."/>
            <person name="Lindquist E.A."/>
            <person name="Lipzen A."/>
            <person name="Lundell T."/>
            <person name="Morin E."/>
            <person name="Murat C."/>
            <person name="Sun H."/>
            <person name="Tunlid A."/>
            <person name="Henrissat B."/>
            <person name="Grigoriev I.V."/>
            <person name="Hibbett D.S."/>
            <person name="Martin F."/>
            <person name="Nordberg H.P."/>
            <person name="Cantor M.N."/>
            <person name="Hua S.X."/>
        </authorList>
    </citation>
    <scope>NUCLEOTIDE SEQUENCE [LARGE SCALE GENOMIC DNA]</scope>
    <source>
        <strain evidence="3 4">441</strain>
    </source>
</reference>
<dbReference type="InterPro" id="IPR036291">
    <property type="entry name" value="NAD(P)-bd_dom_sf"/>
</dbReference>
<dbReference type="HOGENOM" id="CLU_056799_1_0_1"/>
<dbReference type="SUPFAM" id="SSF51735">
    <property type="entry name" value="NAD(P)-binding Rossmann-fold domains"/>
    <property type="match status" value="1"/>
</dbReference>
<dbReference type="Pfam" id="PF00106">
    <property type="entry name" value="adh_short"/>
    <property type="match status" value="1"/>
</dbReference>
<comment type="similarity">
    <text evidence="1">Belongs to the short-chain dehydrogenases/reductases (SDR) family.</text>
</comment>
<sequence length="291" mass="31682">KERVLVLGATSGVGCAIAQQYAVRGAYVCVVGRRGDQLNDVVQDCVELAARNGFEDRMLGVRADISNVNEMVRVRETLEKAWGGLDTLIVAAGVSSLQPLMCVAGVEMSTPDIVGAQASPEGIQHAVDAAQAAINGNYLGPLVASVTFIPLLTYTSPSPTILLLSSVAAVIPPPTRSIYASTKCASLILYQALQVEHPSINFTFVLPATIEGNFRASAVDNPPNWTGAPKVHEDDPNKNGLKREVVARRCIRAIDRGEKKVYIPRYFRAAQILYWLWPAFIEWRARVKYNF</sequence>
<dbReference type="GO" id="GO:0016020">
    <property type="term" value="C:membrane"/>
    <property type="evidence" value="ECO:0007669"/>
    <property type="project" value="TreeGrafter"/>
</dbReference>
<protein>
    <recommendedName>
        <fullName evidence="5">NAD(P)-binding protein</fullName>
    </recommendedName>
</protein>
<dbReference type="STRING" id="765257.A0A0C9Z2F0"/>
<evidence type="ECO:0000256" key="1">
    <source>
        <dbReference type="ARBA" id="ARBA00006484"/>
    </source>
</evidence>
<reference evidence="4" key="2">
    <citation type="submission" date="2015-01" db="EMBL/GenBank/DDBJ databases">
        <title>Evolutionary Origins and Diversification of the Mycorrhizal Mutualists.</title>
        <authorList>
            <consortium name="DOE Joint Genome Institute"/>
            <consortium name="Mycorrhizal Genomics Consortium"/>
            <person name="Kohler A."/>
            <person name="Kuo A."/>
            <person name="Nagy L.G."/>
            <person name="Floudas D."/>
            <person name="Copeland A."/>
            <person name="Barry K.W."/>
            <person name="Cichocki N."/>
            <person name="Veneault-Fourrey C."/>
            <person name="LaButti K."/>
            <person name="Lindquist E.A."/>
            <person name="Lipzen A."/>
            <person name="Lundell T."/>
            <person name="Morin E."/>
            <person name="Murat C."/>
            <person name="Riley R."/>
            <person name="Ohm R."/>
            <person name="Sun H."/>
            <person name="Tunlid A."/>
            <person name="Henrissat B."/>
            <person name="Grigoriev I.V."/>
            <person name="Hibbett D.S."/>
            <person name="Martin F."/>
        </authorList>
    </citation>
    <scope>NUCLEOTIDE SEQUENCE [LARGE SCALE GENOMIC DNA]</scope>
    <source>
        <strain evidence="4">441</strain>
    </source>
</reference>
<evidence type="ECO:0000256" key="2">
    <source>
        <dbReference type="ARBA" id="ARBA00023002"/>
    </source>
</evidence>
<keyword evidence="4" id="KW-1185">Reference proteome</keyword>
<dbReference type="PRINTS" id="PR00081">
    <property type="entry name" value="GDHRDH"/>
</dbReference>
<dbReference type="Proteomes" id="UP000054018">
    <property type="component" value="Unassembled WGS sequence"/>
</dbReference>
<organism evidence="3 4">
    <name type="scientific">Pisolithus microcarpus 441</name>
    <dbReference type="NCBI Taxonomy" id="765257"/>
    <lineage>
        <taxon>Eukaryota</taxon>
        <taxon>Fungi</taxon>
        <taxon>Dikarya</taxon>
        <taxon>Basidiomycota</taxon>
        <taxon>Agaricomycotina</taxon>
        <taxon>Agaricomycetes</taxon>
        <taxon>Agaricomycetidae</taxon>
        <taxon>Boletales</taxon>
        <taxon>Sclerodermatineae</taxon>
        <taxon>Pisolithaceae</taxon>
        <taxon>Pisolithus</taxon>
    </lineage>
</organism>
<accession>A0A0C9Z2F0</accession>
<proteinExistence type="inferred from homology"/>
<evidence type="ECO:0008006" key="5">
    <source>
        <dbReference type="Google" id="ProtNLM"/>
    </source>
</evidence>
<evidence type="ECO:0000313" key="3">
    <source>
        <dbReference type="EMBL" id="KIK23221.1"/>
    </source>
</evidence>
<feature type="non-terminal residue" evidence="3">
    <location>
        <position position="1"/>
    </location>
</feature>